<gene>
    <name evidence="1" type="ORF">JW744_02635</name>
</gene>
<evidence type="ECO:0000313" key="1">
    <source>
        <dbReference type="EMBL" id="MBN2067339.1"/>
    </source>
</evidence>
<dbReference type="PROSITE" id="PS51257">
    <property type="entry name" value="PROKAR_LIPOPROTEIN"/>
    <property type="match status" value="1"/>
</dbReference>
<dbReference type="PIRSF" id="PIRSF006425">
    <property type="entry name" value="UCP006425_WD40"/>
    <property type="match status" value="1"/>
</dbReference>
<proteinExistence type="predicted"/>
<protein>
    <submittedName>
        <fullName evidence="1">Beta-propeller domain-containing protein</fullName>
    </submittedName>
</protein>
<accession>A0A939C768</accession>
<evidence type="ECO:0000313" key="2">
    <source>
        <dbReference type="Proteomes" id="UP000809243"/>
    </source>
</evidence>
<dbReference type="InterPro" id="IPR014441">
    <property type="entry name" value="UCP006425_b-propeller"/>
</dbReference>
<organism evidence="1 2">
    <name type="scientific">Candidatus Iainarchaeum sp</name>
    <dbReference type="NCBI Taxonomy" id="3101447"/>
    <lineage>
        <taxon>Archaea</taxon>
        <taxon>Candidatus Iainarchaeota</taxon>
        <taxon>Candidatus Iainarchaeia</taxon>
        <taxon>Candidatus Iainarchaeales</taxon>
        <taxon>Candidatus Iainarchaeaceae</taxon>
        <taxon>Candidatus Iainarchaeum</taxon>
    </lineage>
</organism>
<dbReference type="InterPro" id="IPR019198">
    <property type="entry name" value="Beta_propeller_containing"/>
</dbReference>
<dbReference type="EMBL" id="JAFGDB010000041">
    <property type="protein sequence ID" value="MBN2067339.1"/>
    <property type="molecule type" value="Genomic_DNA"/>
</dbReference>
<reference evidence="1" key="1">
    <citation type="submission" date="2021-01" db="EMBL/GenBank/DDBJ databases">
        <title>Active Sulfur Cycling in an Early Earth Analoge.</title>
        <authorList>
            <person name="Hahn C.R."/>
            <person name="Youssef N.H."/>
            <person name="Elshahed M."/>
        </authorList>
    </citation>
    <scope>NUCLEOTIDE SEQUENCE</scope>
    <source>
        <strain evidence="1">Zod_Metabat.1151</strain>
    </source>
</reference>
<name>A0A939C768_9ARCH</name>
<comment type="caution">
    <text evidence="1">The sequence shown here is derived from an EMBL/GenBank/DDBJ whole genome shotgun (WGS) entry which is preliminary data.</text>
</comment>
<dbReference type="Pfam" id="PF09826">
    <property type="entry name" value="Beta_propel"/>
    <property type="match status" value="1"/>
</dbReference>
<sequence length="641" mass="71502">MDSKANKIISFSLLALFAVVFISGCIEPGQGGGTALKEMPRFESYGELVAAFEEAGNTQYGIMYNIAKGIAMPMIAESADGRAADRIGGSDYSATNIQVEGVDEADIVKTDGKYIYNFSSGNLIITDAYPIENAAIISKTELEGVSPMEMFVSGNRLLLFGNKARYYGEQGIAREDMSYPYYGYGNVAVQLYDISNKEEPELIKELEFEGSYLTSRLIGEHAYFVVNSWPHYGECDKNEGCIIPMMKIEGIEQRVAEATEIGYLYPMPAESFVTIASLNLETEEMEKETIAGSAQNVYASQDNIYLAATAWLPPETPILKDVERIVVGDAEKTVVNKFSLEQGKIGYVGQGSVPGHVLNQFSMDEHEGNFRIATTLGQVSRMLSQSSNNLYVLDEEMNTIGRLEGLAPGEKIYSARFMGERAYMVTFKKIDPLFVIDVSEPENPKVLGKLKIPGYSDYLHPIDEDHIIGVGKDTISSNYDTFSWYQGIKMAIFDVSDVENPIEMHKIVIGDRGTESPALQDHKAFLFDREKELLVIPITLSEIPDEEKKPLEENQISPSYGTPVFQGAFVYKVNLEDGFEEQGRITHISEEEELKRGYYYGYEHSVQRSLYIGNVLYTLSEKMLKANDLDSLENLREFAFG</sequence>
<dbReference type="Proteomes" id="UP000809243">
    <property type="component" value="Unassembled WGS sequence"/>
</dbReference>
<dbReference type="AlphaFoldDB" id="A0A939C768"/>